<evidence type="ECO:0000256" key="5">
    <source>
        <dbReference type="HAMAP-Rule" id="MF_00093"/>
    </source>
</evidence>
<dbReference type="InterPro" id="IPR005139">
    <property type="entry name" value="PCRF"/>
</dbReference>
<dbReference type="NCBIfam" id="TIGR00019">
    <property type="entry name" value="prfA"/>
    <property type="match status" value="1"/>
</dbReference>
<dbReference type="FunFam" id="3.30.70.1660:FF:000002">
    <property type="entry name" value="Peptide chain release factor 1"/>
    <property type="match status" value="1"/>
</dbReference>
<dbReference type="SUPFAM" id="SSF75620">
    <property type="entry name" value="Release factor"/>
    <property type="match status" value="1"/>
</dbReference>
<dbReference type="PROSITE" id="PS00745">
    <property type="entry name" value="RF_PROK_I"/>
    <property type="match status" value="1"/>
</dbReference>
<dbReference type="Gene3D" id="6.10.140.1950">
    <property type="match status" value="1"/>
</dbReference>
<dbReference type="NCBIfam" id="NF001859">
    <property type="entry name" value="PRK00591.1"/>
    <property type="match status" value="1"/>
</dbReference>
<evidence type="ECO:0000259" key="7">
    <source>
        <dbReference type="PROSITE" id="PS00745"/>
    </source>
</evidence>
<evidence type="ECO:0000256" key="3">
    <source>
        <dbReference type="ARBA" id="ARBA00022481"/>
    </source>
</evidence>
<dbReference type="PANTHER" id="PTHR43804">
    <property type="entry name" value="LD18447P"/>
    <property type="match status" value="1"/>
</dbReference>
<accession>A0A1T4YCH3</accession>
<feature type="modified residue" description="N5-methylglutamine" evidence="5">
    <location>
        <position position="234"/>
    </location>
</feature>
<sequence length="358" mass="40034">MDYAPIIATKRARFQLLEDLMGQPGFFDDAKKSGELTREHRLLGNLLASWDEYQKQLTELTESQDMVKSGDEELAAMAEAEIPVLQKRIEELEQQVQFSILPPDPLEGRDALVEVRAGTGGDEASLFAADLVRMYSRFAEARGWKVETLESSPSDVGGFKEIVMKIAGEDVFRVLKYESGVHRVQRVPATEAQGRIHTSAATVAVLPEAEEVDFELKADEVRIEVCRSSGAGGQGVNTTDSAVQVLHIPTGTIVRCQDGRSQIKNKEKALTILRSRLLERKQQEEAAKYSAHRRSLIGSGGREEKIRTYNYPQNRVTDHRIEMTVYNLDMFMEGRVDQILDALLASDLQERLAEAGLR</sequence>
<comment type="function">
    <text evidence="1 5">Peptide chain release factor 1 directs the termination of translation in response to the peptide chain termination codons UAG and UAA.</text>
</comment>
<dbReference type="Pfam" id="PF00472">
    <property type="entry name" value="RF-1"/>
    <property type="match status" value="1"/>
</dbReference>
<dbReference type="InterPro" id="IPR000352">
    <property type="entry name" value="Pep_chain_release_fac_I"/>
</dbReference>
<keyword evidence="9" id="KW-1185">Reference proteome</keyword>
<dbReference type="OrthoDB" id="9806673at2"/>
<dbReference type="STRING" id="48467.SAMN02745166_02963"/>
<evidence type="ECO:0000256" key="1">
    <source>
        <dbReference type="ARBA" id="ARBA00002986"/>
    </source>
</evidence>
<keyword evidence="4 5" id="KW-0648">Protein biosynthesis</keyword>
<dbReference type="Pfam" id="PF03462">
    <property type="entry name" value="PCRF"/>
    <property type="match status" value="1"/>
</dbReference>
<gene>
    <name evidence="5" type="primary">prfA</name>
    <name evidence="8" type="ORF">SAMN02745166_02963</name>
</gene>
<comment type="similarity">
    <text evidence="2 5">Belongs to the prokaryotic/mitochondrial release factor family.</text>
</comment>
<dbReference type="FunFam" id="3.30.160.20:FF:000004">
    <property type="entry name" value="Peptide chain release factor 1"/>
    <property type="match status" value="1"/>
</dbReference>
<dbReference type="Gene3D" id="3.30.70.1660">
    <property type="match status" value="1"/>
</dbReference>
<evidence type="ECO:0000313" key="9">
    <source>
        <dbReference type="Proteomes" id="UP000190774"/>
    </source>
</evidence>
<dbReference type="GO" id="GO:0005737">
    <property type="term" value="C:cytoplasm"/>
    <property type="evidence" value="ECO:0007669"/>
    <property type="project" value="UniProtKB-SubCell"/>
</dbReference>
<keyword evidence="5" id="KW-0963">Cytoplasm</keyword>
<evidence type="ECO:0000256" key="4">
    <source>
        <dbReference type="ARBA" id="ARBA00022917"/>
    </source>
</evidence>
<organism evidence="8 9">
    <name type="scientific">Prosthecobacter debontii</name>
    <dbReference type="NCBI Taxonomy" id="48467"/>
    <lineage>
        <taxon>Bacteria</taxon>
        <taxon>Pseudomonadati</taxon>
        <taxon>Verrucomicrobiota</taxon>
        <taxon>Verrucomicrobiia</taxon>
        <taxon>Verrucomicrobiales</taxon>
        <taxon>Verrucomicrobiaceae</taxon>
        <taxon>Prosthecobacter</taxon>
    </lineage>
</organism>
<dbReference type="HAMAP" id="MF_00093">
    <property type="entry name" value="Rel_fac_1"/>
    <property type="match status" value="1"/>
</dbReference>
<dbReference type="InterPro" id="IPR050057">
    <property type="entry name" value="Prokaryotic/Mito_RF"/>
</dbReference>
<comment type="subcellular location">
    <subcellularLocation>
        <location evidence="5">Cytoplasm</location>
    </subcellularLocation>
</comment>
<protein>
    <recommendedName>
        <fullName evidence="5 6">Peptide chain release factor 1</fullName>
        <shortName evidence="5">RF-1</shortName>
    </recommendedName>
</protein>
<feature type="domain" description="Prokaryotic-type class I peptide chain release factors" evidence="7">
    <location>
        <begin position="227"/>
        <end position="243"/>
    </location>
</feature>
<reference evidence="9" key="1">
    <citation type="submission" date="2017-02" db="EMBL/GenBank/DDBJ databases">
        <authorList>
            <person name="Varghese N."/>
            <person name="Submissions S."/>
        </authorList>
    </citation>
    <scope>NUCLEOTIDE SEQUENCE [LARGE SCALE GENOMIC DNA]</scope>
    <source>
        <strain evidence="9">ATCC 700200</strain>
    </source>
</reference>
<dbReference type="InterPro" id="IPR004373">
    <property type="entry name" value="RF-1"/>
</dbReference>
<keyword evidence="3 5" id="KW-0488">Methylation</keyword>
<dbReference type="Proteomes" id="UP000190774">
    <property type="component" value="Unassembled WGS sequence"/>
</dbReference>
<proteinExistence type="inferred from homology"/>
<evidence type="ECO:0000256" key="2">
    <source>
        <dbReference type="ARBA" id="ARBA00010835"/>
    </source>
</evidence>
<dbReference type="PANTHER" id="PTHR43804:SF7">
    <property type="entry name" value="LD18447P"/>
    <property type="match status" value="1"/>
</dbReference>
<dbReference type="EMBL" id="FUYE01000009">
    <property type="protein sequence ID" value="SKA99532.1"/>
    <property type="molecule type" value="Genomic_DNA"/>
</dbReference>
<dbReference type="GO" id="GO:0016149">
    <property type="term" value="F:translation release factor activity, codon specific"/>
    <property type="evidence" value="ECO:0007669"/>
    <property type="project" value="UniProtKB-UniRule"/>
</dbReference>
<comment type="PTM">
    <text evidence="5">Methylated by PrmC. Methylation increases the termination efficiency of RF1.</text>
</comment>
<name>A0A1T4YCH3_9BACT</name>
<evidence type="ECO:0000256" key="6">
    <source>
        <dbReference type="NCBIfam" id="TIGR00019"/>
    </source>
</evidence>
<dbReference type="AlphaFoldDB" id="A0A1T4YCH3"/>
<dbReference type="Gene3D" id="3.30.160.20">
    <property type="match status" value="1"/>
</dbReference>
<dbReference type="SMART" id="SM00937">
    <property type="entry name" value="PCRF"/>
    <property type="match status" value="1"/>
</dbReference>
<dbReference type="RefSeq" id="WP_078814138.1">
    <property type="nucleotide sequence ID" value="NZ_FUYE01000009.1"/>
</dbReference>
<dbReference type="InterPro" id="IPR045853">
    <property type="entry name" value="Pep_chain_release_fac_I_sf"/>
</dbReference>
<evidence type="ECO:0000313" key="8">
    <source>
        <dbReference type="EMBL" id="SKA99532.1"/>
    </source>
</evidence>